<evidence type="ECO:0000259" key="5">
    <source>
        <dbReference type="PROSITE" id="PS50106"/>
    </source>
</evidence>
<dbReference type="PANTHER" id="PTHR23116">
    <property type="entry name" value="PDZ DOMAIN CONTAINING WHIRLIN AND HARMONIN-RELATED"/>
    <property type="match status" value="1"/>
</dbReference>
<dbReference type="RefSeq" id="XP_017772700.1">
    <property type="nucleotide sequence ID" value="XM_017917211.1"/>
</dbReference>
<reference evidence="7" key="1">
    <citation type="submission" date="2025-08" db="UniProtKB">
        <authorList>
            <consortium name="RefSeq"/>
        </authorList>
    </citation>
    <scope>IDENTIFICATION</scope>
    <source>
        <tissue evidence="7">Whole Larva</tissue>
    </source>
</reference>
<feature type="compositionally biased region" description="Low complexity" evidence="4">
    <location>
        <begin position="276"/>
        <end position="285"/>
    </location>
</feature>
<dbReference type="PANTHER" id="PTHR23116:SF36">
    <property type="entry name" value="HARMONIN"/>
    <property type="match status" value="1"/>
</dbReference>
<dbReference type="InterPro" id="IPR036034">
    <property type="entry name" value="PDZ_sf"/>
</dbReference>
<feature type="region of interest" description="Disordered" evidence="4">
    <location>
        <begin position="400"/>
        <end position="450"/>
    </location>
</feature>
<feature type="compositionally biased region" description="Basic and acidic residues" evidence="4">
    <location>
        <begin position="432"/>
        <end position="450"/>
    </location>
</feature>
<sequence length="728" mass="81450">MQYALRVMYVQVKRNQHTNSMLMMDYKSQYTASVIGSDTLSDSAASRQPSRIRTIRLVRPNYGALPTTGLTCRHGPNLGFSIRGGREHGTGFFVSQIELGSVAHRQGLRIGDQIIRVNGFTVDDAIHKEVLQLISNFVHVSLKVRSVGMIPVKDKHTDPLSWQIISECNSSTRSSPQLGEKNQDVMINILVSPRSKLGCGICKGPEWKPGIFIQFTREGGVSREAGLRPGDQILFCNNVDFTDISFSEAIHIMKASHKLDLIVRKSAGSELFPGESSGYNSSASSVTGDQSPSWSESKRLSIVKEESLVLEDRLTNLERLKCKKWEKMEWEDLEVEDKFYYKPTIINLSEYGTTIKNNGSQSSSLNLIENSNKYAGMNLVPNQHEIKTTINGLYEEQSKNKTNKLSKTPSVSSLTSMQSTTTSLSSAISQELQRRSEKNRNKNKEASIDDKMQINKMLRTSNSEKQQQHNKLMDEFKKAHRKMFKSCENLETESNSPTDLDRSENIKITDRLTSFTTETLQTKPLTLTRNAGSACILPPPPPPPLPTYNCQDKNDESVIEKEKHKVPPPVPAKTSTLSFYQPPPCPTPDYDSLSIDSNINIAKNTFEQCRKSNKIANNDTVEMVSIESSKMNNTVHNKPILPNPCFANAVQMVSLKTTNEAKSVSVTIGEYPTGSTRKVPRKFEFLQNGKDKIDKAKEQPITSKLASELVQTLNRSNLKKKTETTVNI</sequence>
<feature type="region of interest" description="Disordered" evidence="4">
    <location>
        <begin position="561"/>
        <end position="583"/>
    </location>
</feature>
<proteinExistence type="predicted"/>
<protein>
    <submittedName>
        <fullName evidence="7">Harmonin isoform X1</fullName>
    </submittedName>
</protein>
<dbReference type="GeneID" id="108559846"/>
<evidence type="ECO:0000313" key="7">
    <source>
        <dbReference type="RefSeq" id="XP_017772700.1"/>
    </source>
</evidence>
<evidence type="ECO:0000313" key="6">
    <source>
        <dbReference type="Proteomes" id="UP000695000"/>
    </source>
</evidence>
<comment type="subcellular location">
    <subcellularLocation>
        <location evidence="1">Cell projection</location>
    </subcellularLocation>
</comment>
<gene>
    <name evidence="7" type="primary">LOC108559846</name>
</gene>
<dbReference type="Pfam" id="PF00595">
    <property type="entry name" value="PDZ"/>
    <property type="match status" value="2"/>
</dbReference>
<evidence type="ECO:0000256" key="2">
    <source>
        <dbReference type="ARBA" id="ARBA00022737"/>
    </source>
</evidence>
<dbReference type="Proteomes" id="UP000695000">
    <property type="component" value="Unplaced"/>
</dbReference>
<keyword evidence="2" id="KW-0677">Repeat</keyword>
<evidence type="ECO:0000256" key="4">
    <source>
        <dbReference type="SAM" id="MobiDB-lite"/>
    </source>
</evidence>
<feature type="domain" description="PDZ" evidence="5">
    <location>
        <begin position="54"/>
        <end position="136"/>
    </location>
</feature>
<keyword evidence="6" id="KW-1185">Reference proteome</keyword>
<dbReference type="InterPro" id="IPR051844">
    <property type="entry name" value="USH2_Complex_Protein"/>
</dbReference>
<evidence type="ECO:0000256" key="3">
    <source>
        <dbReference type="ARBA" id="ARBA00023273"/>
    </source>
</evidence>
<accession>A0ABM1MDQ0</accession>
<dbReference type="SMART" id="SM00228">
    <property type="entry name" value="PDZ"/>
    <property type="match status" value="2"/>
</dbReference>
<evidence type="ECO:0000256" key="1">
    <source>
        <dbReference type="ARBA" id="ARBA00004316"/>
    </source>
</evidence>
<dbReference type="PROSITE" id="PS50106">
    <property type="entry name" value="PDZ"/>
    <property type="match status" value="2"/>
</dbReference>
<dbReference type="SUPFAM" id="SSF50156">
    <property type="entry name" value="PDZ domain-like"/>
    <property type="match status" value="2"/>
</dbReference>
<dbReference type="Gene3D" id="2.30.42.10">
    <property type="match status" value="2"/>
</dbReference>
<dbReference type="InterPro" id="IPR001478">
    <property type="entry name" value="PDZ"/>
</dbReference>
<feature type="compositionally biased region" description="Low complexity" evidence="4">
    <location>
        <begin position="408"/>
        <end position="426"/>
    </location>
</feature>
<keyword evidence="3" id="KW-0966">Cell projection</keyword>
<name>A0ABM1MDQ0_NICVS</name>
<feature type="domain" description="PDZ" evidence="5">
    <location>
        <begin position="186"/>
        <end position="256"/>
    </location>
</feature>
<organism evidence="6 7">
    <name type="scientific">Nicrophorus vespilloides</name>
    <name type="common">Boreal carrion beetle</name>
    <dbReference type="NCBI Taxonomy" id="110193"/>
    <lineage>
        <taxon>Eukaryota</taxon>
        <taxon>Metazoa</taxon>
        <taxon>Ecdysozoa</taxon>
        <taxon>Arthropoda</taxon>
        <taxon>Hexapoda</taxon>
        <taxon>Insecta</taxon>
        <taxon>Pterygota</taxon>
        <taxon>Neoptera</taxon>
        <taxon>Endopterygota</taxon>
        <taxon>Coleoptera</taxon>
        <taxon>Polyphaga</taxon>
        <taxon>Staphyliniformia</taxon>
        <taxon>Silphidae</taxon>
        <taxon>Nicrophorinae</taxon>
        <taxon>Nicrophorus</taxon>
    </lineage>
</organism>
<feature type="region of interest" description="Disordered" evidence="4">
    <location>
        <begin position="274"/>
        <end position="294"/>
    </location>
</feature>